<feature type="region of interest" description="Disordered" evidence="1">
    <location>
        <begin position="165"/>
        <end position="184"/>
    </location>
</feature>
<keyword evidence="2" id="KW-0732">Signal</keyword>
<dbReference type="AlphaFoldDB" id="A0AAD2JDD6"/>
<evidence type="ECO:0000313" key="3">
    <source>
        <dbReference type="EMBL" id="AVN65497.1"/>
    </source>
</evidence>
<dbReference type="RefSeq" id="WP_023025417.1">
    <property type="nucleotide sequence ID" value="NZ_CP022432.1"/>
</dbReference>
<evidence type="ECO:0000313" key="4">
    <source>
        <dbReference type="Proteomes" id="UP000237990"/>
    </source>
</evidence>
<gene>
    <name evidence="3" type="ORF">MflW12_0920</name>
</gene>
<dbReference type="EMBL" id="CP022432">
    <property type="protein sequence ID" value="AVN65497.1"/>
    <property type="molecule type" value="Genomic_DNA"/>
</dbReference>
<sequence>MKKLLSIITALTVAASATSSLVSCKVITNGFDIEITNWEAPGELTYKFNKEKKIYEVKTDSNKTEVQKKNDVKKALDGVTGTFASTLVSDMINSLFFNANLSVTENSKKTWQYLFKNDKGTYSDGQYRTAGLNETQEQKIDEYYSSVENISSLLGLMQYSEWSTSNSTKTKENEQSEGSNQPIVIDSETIKLINDSQMFDSSNNQGITNVQIKSTPNLYEGKIGLAESSSEQKQSREDESSIEISKYTSDYISEQTNFNEKTANETSDSDATKGYGEYVAGTNIIVDPFSQLLISKEKESPEIAIQVKEVKEQSETSKENYNKKQGLVLNSEDAEKSGEPITFEYTKNDKGVKTGYAYGYTLVSLEPIDLQLTYNDNRDLKTGKENGKDYVIDLTIDGLSAAFKPILGFTSNKDKDNKETKFDGVPYVGWRFMGYQFNSKNIVSYNDDGSAITVTPPDKKMTKSNKKFNEFNITKFEFKEK</sequence>
<evidence type="ECO:0000256" key="2">
    <source>
        <dbReference type="SAM" id="SignalP"/>
    </source>
</evidence>
<dbReference type="PROSITE" id="PS51257">
    <property type="entry name" value="PROKAR_LIPOPROTEIN"/>
    <property type="match status" value="1"/>
</dbReference>
<feature type="signal peptide" evidence="2">
    <location>
        <begin position="1"/>
        <end position="19"/>
    </location>
</feature>
<dbReference type="Proteomes" id="UP000237990">
    <property type="component" value="Chromosome"/>
</dbReference>
<reference evidence="3 4" key="1">
    <citation type="submission" date="2017-07" db="EMBL/GenBank/DDBJ databases">
        <title>Comparative genomic analysis of Mesoplasma florum.</title>
        <authorList>
            <person name="Baby V."/>
            <person name="Lachance J.-C."/>
            <person name="Gagnon J."/>
            <person name="Lucier J.-F."/>
            <person name="Matteau D."/>
            <person name="Knight T.F."/>
            <person name="Rodrigue S."/>
        </authorList>
    </citation>
    <scope>NUCLEOTIDE SEQUENCE [LARGE SCALE GENOMIC DNA]</scope>
    <source>
        <strain evidence="3 4">W12</strain>
    </source>
</reference>
<proteinExistence type="predicted"/>
<protein>
    <submittedName>
        <fullName evidence="3">Prolipoprotein</fullName>
    </submittedName>
</protein>
<name>A0AAD2JDD6_MESFO</name>
<accession>A0AAD2JDD6</accession>
<organism evidence="3 4">
    <name type="scientific">Mesoplasma florum</name>
    <name type="common">Acholeplasma florum</name>
    <dbReference type="NCBI Taxonomy" id="2151"/>
    <lineage>
        <taxon>Bacteria</taxon>
        <taxon>Bacillati</taxon>
        <taxon>Mycoplasmatota</taxon>
        <taxon>Mollicutes</taxon>
        <taxon>Entomoplasmatales</taxon>
        <taxon>Entomoplasmataceae</taxon>
        <taxon>Mesoplasma</taxon>
    </lineage>
</organism>
<evidence type="ECO:0000256" key="1">
    <source>
        <dbReference type="SAM" id="MobiDB-lite"/>
    </source>
</evidence>
<feature type="chain" id="PRO_5042197158" evidence="2">
    <location>
        <begin position="20"/>
        <end position="481"/>
    </location>
</feature>